<dbReference type="InterPro" id="IPR027417">
    <property type="entry name" value="P-loop_NTPase"/>
</dbReference>
<dbReference type="PANTHER" id="PTHR22796">
    <property type="entry name" value="URG4-RELATED"/>
    <property type="match status" value="1"/>
</dbReference>
<feature type="domain" description="VWFA" evidence="2">
    <location>
        <begin position="1632"/>
        <end position="1802"/>
    </location>
</feature>
<dbReference type="VEuPathDB" id="FungiDB:KRP22_12960"/>
<evidence type="ECO:0000313" key="5">
    <source>
        <dbReference type="Proteomes" id="UP000005238"/>
    </source>
</evidence>
<feature type="domain" description="VLIG-type G" evidence="3">
    <location>
        <begin position="926"/>
        <end position="996"/>
    </location>
</feature>
<dbReference type="PROSITE" id="PS50234">
    <property type="entry name" value="VWFA"/>
    <property type="match status" value="1"/>
</dbReference>
<dbReference type="InterPro" id="IPR015894">
    <property type="entry name" value="Guanylate-bd_N"/>
</dbReference>
<dbReference type="STRING" id="164328.H3GXA1"/>
<dbReference type="Proteomes" id="UP000005238">
    <property type="component" value="Unassembled WGS sequence"/>
</dbReference>
<dbReference type="Pfam" id="PF00092">
    <property type="entry name" value="VWA"/>
    <property type="match status" value="1"/>
</dbReference>
<reference evidence="4" key="2">
    <citation type="submission" date="2015-06" db="UniProtKB">
        <authorList>
            <consortium name="EnsemblProtists"/>
        </authorList>
    </citation>
    <scope>IDENTIFICATION</scope>
    <source>
        <strain evidence="4">Pr102</strain>
    </source>
</reference>
<dbReference type="Gene3D" id="3.40.50.300">
    <property type="entry name" value="P-loop containing nucleotide triphosphate hydrolases"/>
    <property type="match status" value="1"/>
</dbReference>
<feature type="region of interest" description="Disordered" evidence="1">
    <location>
        <begin position="883"/>
        <end position="905"/>
    </location>
</feature>
<dbReference type="HOGENOM" id="CLU_001283_1_0_1"/>
<dbReference type="InterPro" id="IPR002035">
    <property type="entry name" value="VWF_A"/>
</dbReference>
<keyword evidence="5" id="KW-1185">Reference proteome</keyword>
<dbReference type="SMART" id="SM00327">
    <property type="entry name" value="VWA"/>
    <property type="match status" value="1"/>
</dbReference>
<sequence>MVRKKVLQDGIVSDKCFRLLRLKHEIQSDAKVLKVVVDEVDVLRLCRSLGMRLSYEGTPVAKDSFDFGLFNPSDYDTDFARFVREKLPAVAGNGSVDGEQLAIGCLFGKQLEVKAELSQMGVWSRECDEGLSPEAQGVYCIENGEQHHRQFLFSLSSSVTCYWMLKKNEESSVQLPDRRVRSVDVRDDLLMKFGQFPAEELFELRSSCDDQFEKAKRRIEHEAYEYAKRFYHDAVRDVSMLFAVKCSGNSPQMDAAFKHYQAFLQYLQQSGIPVYEDSQEYKMLHLPDRIQSQMKVLDTTFQRHRVAFDEVLGGIVRDDPIDPDDGYIMWLLGVMNDDARNAFAWFRRSKPEFSDGFRSVMETHYLPRLQSDWMSAVNQVVFLIQARTTEQRLQQSKKDRETQFELDVEAAKGAAFKRLRELLNKSDEGQLRTKIDRLILNSDGTTVNVEWSKEVEKEPSKVVHMYHLSSSCPVQVSPMGIVELQPGFQLRTLVTVKMSLAIAILVKENETIVRRVRLELQSQHTTLSAEQTEVRKYRRDCSLCSIRASDRRVAFLFGVGEGRLGTVAFCRFNEAFTRVEATHQIEMDITFGLASPLADILLTERSLCAVDGNGDLQSYDVRTRRTSKKVSCGDCSNSRWVGGLMSFADELVVGRARLDENNRLSVDAISNEDHRALPTAALETGLLSEKMTVGSMGDVLYVVDAAKGTIYSSELSVTVRSDAYRIQQSGSGVKSSRQGCLQADPKAKDDDKHWLRVFFHVFEKFPVRSLIDVSLNPNASFSLELGVAVMASCSEDDRDAMDDVATVCTEYFNNLMVDLRRLNKPLSELNLAKKVKCRWSEQSDESGTLPVKPLRDVLVALVSFVPVQICRAEDNMLKLLQDGEDHSSTATSDSASGEPETNGTDASEIAQTIRFGLLSPLLEAWNGRCVVVTSMGKQSTGKSYFLNHLTGTSFAISGSRCTDGAWMSLRFVSADVLLVVLDFEGLGSFERSEQEDIFLSVLNASVSLFTVFRTESRFDKDIDGLFSRFQKGVQLIKNDPRLFRGLLYMNVKDVNMNDRQGVVDELVSKLNAIFEANKGQNFLTEMYAGQLEINCSPPFGTVDYYQCMKNDAARTLSEIVSSSVEPAPGFVTGKVFLDCLRVVLAKISILDWTSMDKSTQNLVIADVKQKLPGILRTGCHVSLPLVADPIIPKHLQEDVLKVGTREKLVISLNDLCEANPGFAANWRRLNDAVPLDSMEDEEFDVGFDVTTLTAKKLDMVQKAIGMLFQRSLSLRGKEYGSSRLTTEDQSDFDSFSALSTAVARTTNAMANASMQSAVVELRRRKPPPALEVPVMRGSASARREIILVAKVTHMCTGSHGCTEVCTVDGICEQKVHLKKSSQTYTGARGSFEYIYQEMNGSKKHCAHVLPVGERGHHDVGHSCILPSSSGQDTVHYCDARCPSCSYYCTKHFGHMGLHATSHGNMQKTYFMAKDKDIDIEDRKYQVGERGTAEMCNLFCTKMGRGHAHYLSCESKEEERCVYTADASKDQRRHCVDELFPPPDKDMDELLHAKFWSSIGWEDPCSEEERALFAKCQFQCNAPEHEEEDKAPSYCLLDAWHTPETKPEGDDGFAYVDGHKFECVHAVDSGKFHNIFVLDSSGSMSGQPWTNLLHACNEFGMNRLKSGGTNDLVSYVTFDNCSRIHYEAEALAGSSQMRIPYSGGGTCFEEGLRAANEVLSRNDFQEYKAVLIFFSDGRPWDIELGFALAKHIRSAYAKYDLKAFVVGFGHVNLSVLERLAVEMGGEYRKVLDADALRTEFQRIAAVLCSSEASLALLGSNDESSRA</sequence>
<dbReference type="InterPro" id="IPR036465">
    <property type="entry name" value="vWFA_dom_sf"/>
</dbReference>
<dbReference type="EMBL" id="DS566066">
    <property type="status" value="NOT_ANNOTATED_CDS"/>
    <property type="molecule type" value="Genomic_DNA"/>
</dbReference>
<evidence type="ECO:0000313" key="4">
    <source>
        <dbReference type="EnsemblProtists" id="Phyra82206"/>
    </source>
</evidence>
<dbReference type="SUPFAM" id="SSF52540">
    <property type="entry name" value="P-loop containing nucleoside triphosphate hydrolases"/>
    <property type="match status" value="1"/>
</dbReference>
<accession>H3GXA1</accession>
<dbReference type="Pfam" id="PF02263">
    <property type="entry name" value="GBP"/>
    <property type="match status" value="1"/>
</dbReference>
<dbReference type="SUPFAM" id="SSF53300">
    <property type="entry name" value="vWA-like"/>
    <property type="match status" value="1"/>
</dbReference>
<dbReference type="VEuPathDB" id="FungiDB:KRP23_12557"/>
<dbReference type="eggNOG" id="ENOG502QUF5">
    <property type="taxonomic scope" value="Eukaryota"/>
</dbReference>
<dbReference type="GO" id="GO:0003924">
    <property type="term" value="F:GTPase activity"/>
    <property type="evidence" value="ECO:0007669"/>
    <property type="project" value="InterPro"/>
</dbReference>
<dbReference type="PANTHER" id="PTHR22796:SF1">
    <property type="entry name" value="VWFA DOMAIN-CONTAINING PROTEIN"/>
    <property type="match status" value="1"/>
</dbReference>
<protein>
    <recommendedName>
        <fullName evidence="6">VWFA domain-containing protein</fullName>
    </recommendedName>
</protein>
<name>H3GXA1_PHYRM</name>
<dbReference type="OMA" id="HEGAHAT"/>
<dbReference type="InParanoid" id="H3GXA1"/>
<dbReference type="GO" id="GO:0005525">
    <property type="term" value="F:GTP binding"/>
    <property type="evidence" value="ECO:0007669"/>
    <property type="project" value="InterPro"/>
</dbReference>
<evidence type="ECO:0000259" key="2">
    <source>
        <dbReference type="PROSITE" id="PS50234"/>
    </source>
</evidence>
<evidence type="ECO:0000259" key="3">
    <source>
        <dbReference type="PROSITE" id="PS51717"/>
    </source>
</evidence>
<dbReference type="CDD" id="cd00198">
    <property type="entry name" value="vWFA"/>
    <property type="match status" value="1"/>
</dbReference>
<evidence type="ECO:0000256" key="1">
    <source>
        <dbReference type="SAM" id="MobiDB-lite"/>
    </source>
</evidence>
<dbReference type="EnsemblProtists" id="Phyra82206">
    <property type="protein sequence ID" value="Phyra82206"/>
    <property type="gene ID" value="Phyra82206"/>
</dbReference>
<organism evidence="4 5">
    <name type="scientific">Phytophthora ramorum</name>
    <name type="common">Sudden oak death agent</name>
    <dbReference type="NCBI Taxonomy" id="164328"/>
    <lineage>
        <taxon>Eukaryota</taxon>
        <taxon>Sar</taxon>
        <taxon>Stramenopiles</taxon>
        <taxon>Oomycota</taxon>
        <taxon>Peronosporomycetes</taxon>
        <taxon>Peronosporales</taxon>
        <taxon>Peronosporaceae</taxon>
        <taxon>Phytophthora</taxon>
    </lineage>
</organism>
<dbReference type="Gene3D" id="3.40.50.410">
    <property type="entry name" value="von Willebrand factor, type A domain"/>
    <property type="match status" value="1"/>
</dbReference>
<proteinExistence type="predicted"/>
<evidence type="ECO:0008006" key="6">
    <source>
        <dbReference type="Google" id="ProtNLM"/>
    </source>
</evidence>
<dbReference type="InterPro" id="IPR030383">
    <property type="entry name" value="G_VLIG_dom"/>
</dbReference>
<dbReference type="PROSITE" id="PS51717">
    <property type="entry name" value="G_VLIG"/>
    <property type="match status" value="1"/>
</dbReference>
<dbReference type="VEuPathDB" id="FungiDB:KRP22_12961"/>
<reference evidence="5" key="1">
    <citation type="journal article" date="2006" name="Science">
        <title>Phytophthora genome sequences uncover evolutionary origins and mechanisms of pathogenesis.</title>
        <authorList>
            <person name="Tyler B.M."/>
            <person name="Tripathy S."/>
            <person name="Zhang X."/>
            <person name="Dehal P."/>
            <person name="Jiang R.H."/>
            <person name="Aerts A."/>
            <person name="Arredondo F.D."/>
            <person name="Baxter L."/>
            <person name="Bensasson D."/>
            <person name="Beynon J.L."/>
            <person name="Chapman J."/>
            <person name="Damasceno C.M."/>
            <person name="Dorrance A.E."/>
            <person name="Dou D."/>
            <person name="Dickerman A.W."/>
            <person name="Dubchak I.L."/>
            <person name="Garbelotto M."/>
            <person name="Gijzen M."/>
            <person name="Gordon S.G."/>
            <person name="Govers F."/>
            <person name="Grunwald N.J."/>
            <person name="Huang W."/>
            <person name="Ivors K.L."/>
            <person name="Jones R.W."/>
            <person name="Kamoun S."/>
            <person name="Krampis K."/>
            <person name="Lamour K.H."/>
            <person name="Lee M.K."/>
            <person name="McDonald W.H."/>
            <person name="Medina M."/>
            <person name="Meijer H.J."/>
            <person name="Nordberg E.K."/>
            <person name="Maclean D.J."/>
            <person name="Ospina-Giraldo M.D."/>
            <person name="Morris P.F."/>
            <person name="Phuntumart V."/>
            <person name="Putnam N.H."/>
            <person name="Rash S."/>
            <person name="Rose J.K."/>
            <person name="Sakihama Y."/>
            <person name="Salamov A.A."/>
            <person name="Savidor A."/>
            <person name="Scheuring C.F."/>
            <person name="Smith B.M."/>
            <person name="Sobral B.W."/>
            <person name="Terry A."/>
            <person name="Torto-Alalibo T.A."/>
            <person name="Win J."/>
            <person name="Xu Z."/>
            <person name="Zhang H."/>
            <person name="Grigoriev I.V."/>
            <person name="Rokhsar D.S."/>
            <person name="Boore J.L."/>
        </authorList>
    </citation>
    <scope>NUCLEOTIDE SEQUENCE [LARGE SCALE GENOMIC DNA]</scope>
    <source>
        <strain evidence="5">Pr102</strain>
    </source>
</reference>